<evidence type="ECO:0000313" key="1">
    <source>
        <dbReference type="EMBL" id="KMO42087.1"/>
    </source>
</evidence>
<organism evidence="1 2">
    <name type="scientific">Methylobacterium variabile</name>
    <dbReference type="NCBI Taxonomy" id="298794"/>
    <lineage>
        <taxon>Bacteria</taxon>
        <taxon>Pseudomonadati</taxon>
        <taxon>Pseudomonadota</taxon>
        <taxon>Alphaproteobacteria</taxon>
        <taxon>Hyphomicrobiales</taxon>
        <taxon>Methylobacteriaceae</taxon>
        <taxon>Methylobacterium</taxon>
    </lineage>
</organism>
<dbReference type="AlphaFoldDB" id="A0A0J6T8B0"/>
<comment type="caution">
    <text evidence="1">The sequence shown here is derived from an EMBL/GenBank/DDBJ whole genome shotgun (WGS) entry which is preliminary data.</text>
</comment>
<dbReference type="RefSeq" id="WP_048442867.1">
    <property type="nucleotide sequence ID" value="NZ_LABY01000024.1"/>
</dbReference>
<dbReference type="PATRIC" id="fig|298794.3.peg.3728"/>
<keyword evidence="2" id="KW-1185">Reference proteome</keyword>
<sequence length="59" mass="6945">MLDEANSDVMPGSFHLVPLETYPLRYAYGRFSPAFMRVVLQTMAELIRARQVRMVQRER</sequence>
<gene>
    <name evidence="1" type="ORF">VQ02_04005</name>
</gene>
<name>A0A0J6T8B0_9HYPH</name>
<evidence type="ECO:0000313" key="2">
    <source>
        <dbReference type="Proteomes" id="UP000035955"/>
    </source>
</evidence>
<dbReference type="Proteomes" id="UP000035955">
    <property type="component" value="Unassembled WGS sequence"/>
</dbReference>
<proteinExistence type="predicted"/>
<accession>A0A0J6T8B0</accession>
<reference evidence="1 2" key="1">
    <citation type="submission" date="2015-03" db="EMBL/GenBank/DDBJ databases">
        <title>Genome sequencing of Methylobacterium variabile DSM 16961.</title>
        <authorList>
            <person name="Chaudhry V."/>
            <person name="Patil P.B."/>
        </authorList>
    </citation>
    <scope>NUCLEOTIDE SEQUENCE [LARGE SCALE GENOMIC DNA]</scope>
    <source>
        <strain evidence="1 2">DSM 16961</strain>
    </source>
</reference>
<protein>
    <submittedName>
        <fullName evidence="1">Uncharacterized protein</fullName>
    </submittedName>
</protein>
<dbReference type="OrthoDB" id="7432864at2"/>
<dbReference type="EMBL" id="LABY01000024">
    <property type="protein sequence ID" value="KMO42087.1"/>
    <property type="molecule type" value="Genomic_DNA"/>
</dbReference>